<dbReference type="InterPro" id="IPR001138">
    <property type="entry name" value="Zn2Cys6_DnaBD"/>
</dbReference>
<accession>A0A395GT90</accession>
<dbReference type="PANTHER" id="PTHR31845">
    <property type="entry name" value="FINGER DOMAIN PROTEIN, PUTATIVE-RELATED"/>
    <property type="match status" value="1"/>
</dbReference>
<dbReference type="PROSITE" id="PS50048">
    <property type="entry name" value="ZN2_CY6_FUNGAL_2"/>
    <property type="match status" value="1"/>
</dbReference>
<evidence type="ECO:0000256" key="7">
    <source>
        <dbReference type="SAM" id="MobiDB-lite"/>
    </source>
</evidence>
<dbReference type="OrthoDB" id="5424793at2759"/>
<dbReference type="GO" id="GO:0005634">
    <property type="term" value="C:nucleus"/>
    <property type="evidence" value="ECO:0007669"/>
    <property type="project" value="UniProtKB-SubCell"/>
</dbReference>
<feature type="region of interest" description="Disordered" evidence="7">
    <location>
        <begin position="56"/>
        <end position="81"/>
    </location>
</feature>
<evidence type="ECO:0000313" key="9">
    <source>
        <dbReference type="EMBL" id="RAK98745.1"/>
    </source>
</evidence>
<dbReference type="GeneID" id="37228801"/>
<feature type="domain" description="Zn(2)-C6 fungal-type" evidence="8">
    <location>
        <begin position="17"/>
        <end position="52"/>
    </location>
</feature>
<keyword evidence="10" id="KW-1185">Reference proteome</keyword>
<keyword evidence="3" id="KW-0805">Transcription regulation</keyword>
<evidence type="ECO:0000256" key="6">
    <source>
        <dbReference type="ARBA" id="ARBA00023242"/>
    </source>
</evidence>
<protein>
    <recommendedName>
        <fullName evidence="8">Zn(2)-C6 fungal-type domain-containing protein</fullName>
    </recommendedName>
</protein>
<dbReference type="CDD" id="cd00067">
    <property type="entry name" value="GAL4"/>
    <property type="match status" value="1"/>
</dbReference>
<dbReference type="Proteomes" id="UP000249402">
    <property type="component" value="Unassembled WGS sequence"/>
</dbReference>
<proteinExistence type="predicted"/>
<keyword evidence="5" id="KW-0804">Transcription</keyword>
<gene>
    <name evidence="9" type="ORF">BO80DRAFT_495306</name>
</gene>
<dbReference type="GO" id="GO:0000981">
    <property type="term" value="F:DNA-binding transcription factor activity, RNA polymerase II-specific"/>
    <property type="evidence" value="ECO:0007669"/>
    <property type="project" value="InterPro"/>
</dbReference>
<evidence type="ECO:0000313" key="10">
    <source>
        <dbReference type="Proteomes" id="UP000249402"/>
    </source>
</evidence>
<comment type="subcellular location">
    <subcellularLocation>
        <location evidence="1">Nucleus</location>
    </subcellularLocation>
</comment>
<dbReference type="GO" id="GO:0009893">
    <property type="term" value="P:positive regulation of metabolic process"/>
    <property type="evidence" value="ECO:0007669"/>
    <property type="project" value="UniProtKB-ARBA"/>
</dbReference>
<dbReference type="SMART" id="SM00066">
    <property type="entry name" value="GAL4"/>
    <property type="match status" value="1"/>
</dbReference>
<dbReference type="Pfam" id="PF00172">
    <property type="entry name" value="Zn_clus"/>
    <property type="match status" value="1"/>
</dbReference>
<feature type="compositionally biased region" description="Basic and acidic residues" evidence="7">
    <location>
        <begin position="66"/>
        <end position="76"/>
    </location>
</feature>
<keyword evidence="4" id="KW-0238">DNA-binding</keyword>
<dbReference type="InterPro" id="IPR036864">
    <property type="entry name" value="Zn2-C6_fun-type_DNA-bd_sf"/>
</dbReference>
<dbReference type="VEuPathDB" id="FungiDB:BO80DRAFT_495306"/>
<evidence type="ECO:0000256" key="4">
    <source>
        <dbReference type="ARBA" id="ARBA00023125"/>
    </source>
</evidence>
<dbReference type="InterPro" id="IPR051089">
    <property type="entry name" value="prtT"/>
</dbReference>
<evidence type="ECO:0000256" key="2">
    <source>
        <dbReference type="ARBA" id="ARBA00022833"/>
    </source>
</evidence>
<dbReference type="GO" id="GO:0000976">
    <property type="term" value="F:transcription cis-regulatory region binding"/>
    <property type="evidence" value="ECO:0007669"/>
    <property type="project" value="TreeGrafter"/>
</dbReference>
<dbReference type="AlphaFoldDB" id="A0A395GT90"/>
<keyword evidence="6" id="KW-0539">Nucleus</keyword>
<dbReference type="STRING" id="1448316.A0A395GT90"/>
<dbReference type="PANTHER" id="PTHR31845:SF10">
    <property type="entry name" value="ZN(II)2CYS6 TRANSCRIPTION FACTOR (EUROFUNG)"/>
    <property type="match status" value="1"/>
</dbReference>
<evidence type="ECO:0000256" key="5">
    <source>
        <dbReference type="ARBA" id="ARBA00023163"/>
    </source>
</evidence>
<name>A0A395GT90_9EURO</name>
<dbReference type="GO" id="GO:0008270">
    <property type="term" value="F:zinc ion binding"/>
    <property type="evidence" value="ECO:0007669"/>
    <property type="project" value="InterPro"/>
</dbReference>
<dbReference type="PROSITE" id="PS00463">
    <property type="entry name" value="ZN2_CY6_FUNGAL_1"/>
    <property type="match status" value="1"/>
</dbReference>
<evidence type="ECO:0000256" key="3">
    <source>
        <dbReference type="ARBA" id="ARBA00023015"/>
    </source>
</evidence>
<keyword evidence="2" id="KW-0862">Zinc</keyword>
<reference evidence="9 10" key="1">
    <citation type="submission" date="2018-02" db="EMBL/GenBank/DDBJ databases">
        <title>The genomes of Aspergillus section Nigri reveals drivers in fungal speciation.</title>
        <authorList>
            <consortium name="DOE Joint Genome Institute"/>
            <person name="Vesth T.C."/>
            <person name="Nybo J."/>
            <person name="Theobald S."/>
            <person name="Brandl J."/>
            <person name="Frisvad J.C."/>
            <person name="Nielsen K.F."/>
            <person name="Lyhne E.K."/>
            <person name="Kogle M.E."/>
            <person name="Kuo A."/>
            <person name="Riley R."/>
            <person name="Clum A."/>
            <person name="Nolan M."/>
            <person name="Lipzen A."/>
            <person name="Salamov A."/>
            <person name="Henrissat B."/>
            <person name="Wiebenga A."/>
            <person name="De vries R.P."/>
            <person name="Grigoriev I.V."/>
            <person name="Mortensen U.H."/>
            <person name="Andersen M.R."/>
            <person name="Baker S.E."/>
        </authorList>
    </citation>
    <scope>NUCLEOTIDE SEQUENCE [LARGE SCALE GENOMIC DNA]</scope>
    <source>
        <strain evidence="9 10">CBS 121593</strain>
    </source>
</reference>
<dbReference type="RefSeq" id="XP_025573073.1">
    <property type="nucleotide sequence ID" value="XM_025723936.1"/>
</dbReference>
<organism evidence="9 10">
    <name type="scientific">Aspergillus ibericus CBS 121593</name>
    <dbReference type="NCBI Taxonomy" id="1448316"/>
    <lineage>
        <taxon>Eukaryota</taxon>
        <taxon>Fungi</taxon>
        <taxon>Dikarya</taxon>
        <taxon>Ascomycota</taxon>
        <taxon>Pezizomycotina</taxon>
        <taxon>Eurotiomycetes</taxon>
        <taxon>Eurotiomycetidae</taxon>
        <taxon>Eurotiales</taxon>
        <taxon>Aspergillaceae</taxon>
        <taxon>Aspergillus</taxon>
        <taxon>Aspergillus subgen. Circumdati</taxon>
    </lineage>
</organism>
<evidence type="ECO:0000256" key="1">
    <source>
        <dbReference type="ARBA" id="ARBA00004123"/>
    </source>
</evidence>
<sequence length="624" mass="69808">MAEDWEFVCPRPRSSRACDPCRSRKIRCIPSEKTSGTDACRRCAKLGYTCTVSGSLQSTTTGQAPRSHEMRAKSDRSSNGNDFVANLFNEKPKEEDESARLCEMHRTVFQGQIGGEGKPCALKDTTPSVGGSVICESGSGKINLNMQDAEELLCQFRERQEFFPFIELPEGTSAASMAASRPFLLLAILTVSLTRKPLLQRRVDERFRRVLSERIIFYGEKSLDYVQGLLVYMAWCPLHIRPLSSQLSQFMQILITMISDLKLTENLHDGAARDACLGCYILSSLLSLGFRRRGDDAAYSYLKAAVDASMTLAQPYDRKLQFAKLQLLFEETVRSQAEYGSERCPITKKQRVQERIESIRLELQIFERVHGLSNISLHVFALYLKVNIALLPFRTLDAKPSHTPDSESLLDDATSCVSEIRAFFEYFLSIPVDQYILLSKREWCLLILTISASSQICFLSPAVSSPEWTHFQTKTRSSILIYLESLSHRMSSLSVSKPGETPDVFFMFKSVLDIVLPTYAPPTCSSSSSSSYSIERLSPVSQDDNQEVTALPSPSTRCPMMNGSIRKSEFWHSMEQSDLYLAEFGTGGDAEGVCTVGVPGVHSLFDDSGDWPSIFSEWVNIATN</sequence>
<dbReference type="EMBL" id="KZ824451">
    <property type="protein sequence ID" value="RAK98745.1"/>
    <property type="molecule type" value="Genomic_DNA"/>
</dbReference>
<dbReference type="Gene3D" id="4.10.240.10">
    <property type="entry name" value="Zn(2)-C6 fungal-type DNA-binding domain"/>
    <property type="match status" value="1"/>
</dbReference>
<evidence type="ECO:0000259" key="8">
    <source>
        <dbReference type="PROSITE" id="PS50048"/>
    </source>
</evidence>
<dbReference type="SUPFAM" id="SSF57701">
    <property type="entry name" value="Zn2/Cys6 DNA-binding domain"/>
    <property type="match status" value="1"/>
</dbReference>